<reference evidence="2 3" key="1">
    <citation type="journal article" date="2013" name="Genome Announc.">
        <title>Draft Genome Sequence of Arthrobacter crystallopoietes Strain BAB-32, Revealing Genes for Bioremediation.</title>
        <authorList>
            <person name="Joshi M.N."/>
            <person name="Pandit A.S."/>
            <person name="Sharma A."/>
            <person name="Pandya R.V."/>
            <person name="Desai S.M."/>
            <person name="Saxena A.K."/>
            <person name="Bagatharia S.B."/>
        </authorList>
    </citation>
    <scope>NUCLEOTIDE SEQUENCE [LARGE SCALE GENOMIC DNA]</scope>
    <source>
        <strain evidence="2 3">BAB-32</strain>
    </source>
</reference>
<keyword evidence="1" id="KW-1133">Transmembrane helix</keyword>
<name>N1VCH6_9MICC</name>
<dbReference type="Proteomes" id="UP000010729">
    <property type="component" value="Unassembled WGS sequence"/>
</dbReference>
<evidence type="ECO:0000256" key="1">
    <source>
        <dbReference type="SAM" id="Phobius"/>
    </source>
</evidence>
<feature type="transmembrane region" description="Helical" evidence="1">
    <location>
        <begin position="63"/>
        <end position="81"/>
    </location>
</feature>
<dbReference type="AlphaFoldDB" id="N1VCH6"/>
<evidence type="ECO:0000313" key="3">
    <source>
        <dbReference type="Proteomes" id="UP000010729"/>
    </source>
</evidence>
<proteinExistence type="predicted"/>
<keyword evidence="1" id="KW-0472">Membrane</keyword>
<dbReference type="OrthoDB" id="5119193at2"/>
<keyword evidence="1" id="KW-0812">Transmembrane</keyword>
<organism evidence="2 3">
    <name type="scientific">Arthrobacter crystallopoietes BAB-32</name>
    <dbReference type="NCBI Taxonomy" id="1246476"/>
    <lineage>
        <taxon>Bacteria</taxon>
        <taxon>Bacillati</taxon>
        <taxon>Actinomycetota</taxon>
        <taxon>Actinomycetes</taxon>
        <taxon>Micrococcales</taxon>
        <taxon>Micrococcaceae</taxon>
        <taxon>Crystallibacter</taxon>
    </lineage>
</organism>
<comment type="caution">
    <text evidence="2">The sequence shown here is derived from an EMBL/GenBank/DDBJ whole genome shotgun (WGS) entry which is preliminary data.</text>
</comment>
<accession>N1VCH6</accession>
<dbReference type="EMBL" id="ANPE02000051">
    <property type="protein sequence ID" value="EMY35998.1"/>
    <property type="molecule type" value="Genomic_DNA"/>
</dbReference>
<sequence>MLGGIITTDAVEASEGSVARRRAHAFLDFLLNHWHQLALALAGLIGFLTAFLNDDSPDWWTPAMFWSYLVLGISGGLGGLLRKPTYAEQAATITRLENDLGEQTALFRGMLDSLMTGLLYELDLYNTQTRISGYIRSGDSYVLLARISKNSAYEKPGRPTYPIGQGLLDDVWNKGTCQRAFPARYDYYLTHMINKFGYDKKTVEAFTMKARSMGGVRAYDDTTRTPVAAIVIEHEDRTTINDALMTRIEDAAAWRTLKTYLTTSTELFPDIRAARSKGF</sequence>
<dbReference type="RefSeq" id="WP_005266509.1">
    <property type="nucleotide sequence ID" value="NZ_ANPE02000051.1"/>
</dbReference>
<protein>
    <submittedName>
        <fullName evidence="2">Uncharacterized protein</fullName>
    </submittedName>
</protein>
<gene>
    <name evidence="2" type="ORF">D477_001379</name>
</gene>
<keyword evidence="3" id="KW-1185">Reference proteome</keyword>
<evidence type="ECO:0000313" key="2">
    <source>
        <dbReference type="EMBL" id="EMY35998.1"/>
    </source>
</evidence>
<feature type="transmembrane region" description="Helical" evidence="1">
    <location>
        <begin position="29"/>
        <end position="51"/>
    </location>
</feature>